<proteinExistence type="inferred from homology"/>
<feature type="transmembrane region" description="Helical" evidence="8">
    <location>
        <begin position="358"/>
        <end position="380"/>
    </location>
</feature>
<dbReference type="InterPro" id="IPR027039">
    <property type="entry name" value="Crtac1"/>
</dbReference>
<protein>
    <recommendedName>
        <fullName evidence="9">ASPIC/UnbV domain-containing protein</fullName>
    </recommendedName>
</protein>
<name>A0A3B0W5U9_9ZZZZ</name>
<gene>
    <name evidence="10" type="ORF">MNBD_GAMMA06-1893</name>
</gene>
<feature type="transmembrane region" description="Helical" evidence="8">
    <location>
        <begin position="264"/>
        <end position="284"/>
    </location>
</feature>
<feature type="transmembrane region" description="Helical" evidence="8">
    <location>
        <begin position="91"/>
        <end position="109"/>
    </location>
</feature>
<dbReference type="InterPro" id="IPR028994">
    <property type="entry name" value="Integrin_alpha_N"/>
</dbReference>
<keyword evidence="3" id="KW-1003">Cell membrane</keyword>
<reference evidence="10" key="1">
    <citation type="submission" date="2018-06" db="EMBL/GenBank/DDBJ databases">
        <authorList>
            <person name="Zhirakovskaya E."/>
        </authorList>
    </citation>
    <scope>NUCLEOTIDE SEQUENCE</scope>
</reference>
<dbReference type="InterPro" id="IPR013517">
    <property type="entry name" value="FG-GAP"/>
</dbReference>
<dbReference type="Pfam" id="PF03773">
    <property type="entry name" value="ArsP_1"/>
    <property type="match status" value="1"/>
</dbReference>
<feature type="transmembrane region" description="Helical" evidence="8">
    <location>
        <begin position="296"/>
        <end position="323"/>
    </location>
</feature>
<keyword evidence="6 8" id="KW-1133">Transmembrane helix</keyword>
<dbReference type="Gene3D" id="2.130.10.130">
    <property type="entry name" value="Integrin alpha, N-terminal"/>
    <property type="match status" value="3"/>
</dbReference>
<feature type="transmembrane region" description="Helical" evidence="8">
    <location>
        <begin position="20"/>
        <end position="37"/>
    </location>
</feature>
<evidence type="ECO:0000256" key="3">
    <source>
        <dbReference type="ARBA" id="ARBA00022475"/>
    </source>
</evidence>
<evidence type="ECO:0000256" key="6">
    <source>
        <dbReference type="ARBA" id="ARBA00022989"/>
    </source>
</evidence>
<dbReference type="Pfam" id="PF07593">
    <property type="entry name" value="UnbV_ASPIC"/>
    <property type="match status" value="1"/>
</dbReference>
<keyword evidence="5" id="KW-0732">Signal</keyword>
<dbReference type="SUPFAM" id="SSF69318">
    <property type="entry name" value="Integrin alpha N-terminal domain"/>
    <property type="match status" value="1"/>
</dbReference>
<keyword evidence="7 8" id="KW-0472">Membrane</keyword>
<dbReference type="PANTHER" id="PTHR16026">
    <property type="entry name" value="CARTILAGE ACIDIC PROTEIN 1"/>
    <property type="match status" value="1"/>
</dbReference>
<evidence type="ECO:0000256" key="5">
    <source>
        <dbReference type="ARBA" id="ARBA00022729"/>
    </source>
</evidence>
<evidence type="ECO:0000256" key="2">
    <source>
        <dbReference type="ARBA" id="ARBA00006386"/>
    </source>
</evidence>
<dbReference type="Pfam" id="PF13517">
    <property type="entry name" value="FG-GAP_3"/>
    <property type="match status" value="2"/>
</dbReference>
<dbReference type="GO" id="GO:0005886">
    <property type="term" value="C:plasma membrane"/>
    <property type="evidence" value="ECO:0007669"/>
    <property type="project" value="UniProtKB-SubCell"/>
</dbReference>
<evidence type="ECO:0000313" key="10">
    <source>
        <dbReference type="EMBL" id="VAW51298.1"/>
    </source>
</evidence>
<evidence type="ECO:0000256" key="1">
    <source>
        <dbReference type="ARBA" id="ARBA00004651"/>
    </source>
</evidence>
<keyword evidence="4 8" id="KW-0812">Transmembrane</keyword>
<evidence type="ECO:0000256" key="4">
    <source>
        <dbReference type="ARBA" id="ARBA00022692"/>
    </source>
</evidence>
<evidence type="ECO:0000256" key="8">
    <source>
        <dbReference type="SAM" id="Phobius"/>
    </source>
</evidence>
<feature type="transmembrane region" description="Helical" evidence="8">
    <location>
        <begin position="169"/>
        <end position="202"/>
    </location>
</feature>
<feature type="transmembrane region" description="Helical" evidence="8">
    <location>
        <begin position="329"/>
        <end position="351"/>
    </location>
</feature>
<comment type="similarity">
    <text evidence="2">Belongs to the UPF0718 family.</text>
</comment>
<organism evidence="10">
    <name type="scientific">hydrothermal vent metagenome</name>
    <dbReference type="NCBI Taxonomy" id="652676"/>
    <lineage>
        <taxon>unclassified sequences</taxon>
        <taxon>metagenomes</taxon>
        <taxon>ecological metagenomes</taxon>
    </lineage>
</organism>
<sequence>MNKPLQSNSLQSNSILENKVFWVSVFVIILIAVTFWTQSRVPALNEKAQIGERINISAIAFDVILPVDASQPLYERTYKAAANWAYTNWKGMTFGFLLAAAFISLLQSLPKSLGGKNRYLNSLLGLSIGSPLGVCVNCATPIAQGMIHAGARLETSLSMLLSSPTLNPIVLSIAFSVFAFHVAAIKVLFSVFFILLLVPFLIRLAGVSSVSSESISEIEGQVDKKQTTRLKSANDTSLSAQSWSEALSCTAASFFKNLLYIVKITFPLMIVAGLLGSLLIEALPVGSLSELTMQPLTLLAAAVIGVFLPVPIAFDVLIVNVLISAGLNIGLAATLLFSLGIFSIYPALIIARTVSVKLCLLFALGVVLVAMFVGVVTNAVDKNISDSAKVSVEKALGGQLENQHEKLQAKPLEAGDENSRFQEVIDICGSFNDVYNKAKCLQKVFLSNVFLNAGTDICPSSSAVNQSEDYKQIGNICRQAFSFLTIKKSAITKNDINVCQSLTVESLADECMLNYIRVDSLSYSSLDACLQLKDSQRQRYCGYMIISDRMMLKTKEACELNLFADMKRQCLDNLNAHIASEFGELEKCEGLESDNAKNICRSTVTTLKISRLQDYSICEKSKTAKERHVCKDQVLMHRAENEGDSSLCALLVNSQMSEACKMNVVIRKKQAEIESHKFSSFNNTVDKVDHSLAAAPVLNKDVKQKVVKALVWSEIYNDKSASLAYTEHFKRNAQSGKMFKQVSAAQLGIDATWDFDLTDFMEPFVYGKGVASGDYNNDSWPDLAFASSNGLHLYKNKGDGTFEHAQHITLSQQALNAFVVSFIDIDNDGWQDLFLTAYGSGSYFFKNEKGRYADKAFVQLKNNKTVVSLAAGFSDWDKDGYLDVILGNWSYGAEGAFIPEKSQNVWYNNEKLKFKSNFPKEALGETLSILLSDINSDGYVDLIVGNDRKYPDIFYFSQAGGNFNQLTKDMGIIKQTSFNTMSYDSADFNNDLRLDVFSIDMFMKAGISRNYCDAFSQTSDKKHCEWLLQASKSVESLNVGWCDSLENKKRTQCYTAIAIRLAKRYKDTDLCDKVSSSFPAKANFCRNISRKIKEVKPASNNNLAQHEGNKLLINTVQGKFIDATESMGVSNSFWGWSGKAADLDNDGWQDIYIGNGFHFGQNNKDIHSNIFYHNQQGKKFIQAEEKFGLTNYANTPSYTYVDFDLDGDIDIISSSVMLPPAVFVNQGATNNSLSFVLRDNSANKFCIGCKIIISYDTGKKNQVREIKLSGGFMSYDAPVAHFGVGDFDHIDAVKVIWSTGETWQFDKKLLVNRRYKITRQAGAQ</sequence>
<accession>A0A3B0W5U9</accession>
<dbReference type="EMBL" id="UOFD01000027">
    <property type="protein sequence ID" value="VAW51298.1"/>
    <property type="molecule type" value="Genomic_DNA"/>
</dbReference>
<evidence type="ECO:0000256" key="7">
    <source>
        <dbReference type="ARBA" id="ARBA00023136"/>
    </source>
</evidence>
<dbReference type="InterPro" id="IPR005524">
    <property type="entry name" value="DUF318"/>
</dbReference>
<feature type="domain" description="ASPIC/UnbV" evidence="9">
    <location>
        <begin position="1247"/>
        <end position="1315"/>
    </location>
</feature>
<evidence type="ECO:0000259" key="9">
    <source>
        <dbReference type="Pfam" id="PF07593"/>
    </source>
</evidence>
<dbReference type="InterPro" id="IPR011519">
    <property type="entry name" value="UnbV_ASPIC"/>
</dbReference>
<dbReference type="PANTHER" id="PTHR16026:SF0">
    <property type="entry name" value="CARTILAGE ACIDIC PROTEIN 1"/>
    <property type="match status" value="1"/>
</dbReference>
<comment type="subcellular location">
    <subcellularLocation>
        <location evidence="1">Cell membrane</location>
        <topology evidence="1">Multi-pass membrane protein</topology>
    </subcellularLocation>
</comment>